<dbReference type="OrthoDB" id="9804750at2"/>
<dbReference type="AlphaFoldDB" id="A0A2M9A4S1"/>
<evidence type="ECO:0000313" key="2">
    <source>
        <dbReference type="Proteomes" id="UP000231134"/>
    </source>
</evidence>
<gene>
    <name evidence="1" type="ORF">BGX16_0650</name>
</gene>
<proteinExistence type="predicted"/>
<evidence type="ECO:0000313" key="1">
    <source>
        <dbReference type="EMBL" id="PJJ40711.1"/>
    </source>
</evidence>
<keyword evidence="2" id="KW-1185">Reference proteome</keyword>
<dbReference type="EMBL" id="PGEX01000001">
    <property type="protein sequence ID" value="PJJ40711.1"/>
    <property type="molecule type" value="Genomic_DNA"/>
</dbReference>
<protein>
    <submittedName>
        <fullName evidence="1">Uncharacterized protein</fullName>
    </submittedName>
</protein>
<dbReference type="Proteomes" id="UP000231134">
    <property type="component" value="Unassembled WGS sequence"/>
</dbReference>
<name>A0A2M9A4S1_9BACT</name>
<dbReference type="RefSeq" id="WP_100424767.1">
    <property type="nucleotide sequence ID" value="NZ_PGEX01000001.1"/>
</dbReference>
<reference evidence="1 2" key="1">
    <citation type="submission" date="2017-11" db="EMBL/GenBank/DDBJ databases">
        <title>Animal gut microbial communities from fecal samples from Wisconsin, USA.</title>
        <authorList>
            <person name="Neumann A."/>
        </authorList>
    </citation>
    <scope>NUCLEOTIDE SEQUENCE [LARGE SCALE GENOMIC DNA]</scope>
    <source>
        <strain evidence="1 2">UWS3</strain>
    </source>
</reference>
<sequence>MNMRTAAALGFTVGILGVGSAFATFARVESMGKNTTYIMDDVSIFGNPANINLYPNYLIGGFGSYLDNVETGTNKDPQHPTFGGIFSLSLGSEESPDPRLSIGGLFGREDALLFRFLPDYYIDANGNKHSLPQTVTNFDGFLGGTLSNGNALGLHIYIAHQDGGYETENGDYQVDSDSYASVIRADGGFNLQVTNTMDWELAAGIARVQYGPEHKNFFDDGDFSYLVNSRAFVTLEAIDGELVPAMNGHFIKAPGIRETHAQAGLGINVGLDRGFFWMGADFVWNKKKAHNWSIDYDTGVSAYDAQDDEHSYWDKRKDIGGVISFGIERNIWYDWFVIRVGGQKSILYTECDVDSHNAGKSGICSDNGSFFSTNPIGNGTMDDHVGWGFGINIEEKLKIDVTIAEDLLFRNPFQGEGRWFSRLDATYSF</sequence>
<comment type="caution">
    <text evidence="1">The sequence shown here is derived from an EMBL/GenBank/DDBJ whole genome shotgun (WGS) entry which is preliminary data.</text>
</comment>
<organism evidence="1 2">
    <name type="scientific">Hallerella succinigenes</name>
    <dbReference type="NCBI Taxonomy" id="1896222"/>
    <lineage>
        <taxon>Bacteria</taxon>
        <taxon>Pseudomonadati</taxon>
        <taxon>Fibrobacterota</taxon>
        <taxon>Fibrobacteria</taxon>
        <taxon>Fibrobacterales</taxon>
        <taxon>Fibrobacteraceae</taxon>
        <taxon>Hallerella</taxon>
    </lineage>
</organism>
<accession>A0A2M9A4S1</accession>